<organism evidence="3 4">
    <name type="scientific">Lautropia dentalis</name>
    <dbReference type="NCBI Taxonomy" id="2490857"/>
    <lineage>
        <taxon>Bacteria</taxon>
        <taxon>Pseudomonadati</taxon>
        <taxon>Pseudomonadota</taxon>
        <taxon>Betaproteobacteria</taxon>
        <taxon>Burkholderiales</taxon>
        <taxon>Burkholderiaceae</taxon>
        <taxon>Lautropia</taxon>
    </lineage>
</organism>
<comment type="caution">
    <text evidence="3">The sequence shown here is derived from an EMBL/GenBank/DDBJ whole genome shotgun (WGS) entry which is preliminary data.</text>
</comment>
<gene>
    <name evidence="3" type="ORF">EHV23_02455</name>
</gene>
<evidence type="ECO:0000313" key="3">
    <source>
        <dbReference type="EMBL" id="RRN45127.1"/>
    </source>
</evidence>
<dbReference type="EMBL" id="RRUE01000001">
    <property type="protein sequence ID" value="RRN45127.1"/>
    <property type="molecule type" value="Genomic_DNA"/>
</dbReference>
<evidence type="ECO:0000256" key="2">
    <source>
        <dbReference type="SAM" id="Phobius"/>
    </source>
</evidence>
<keyword evidence="4" id="KW-1185">Reference proteome</keyword>
<keyword evidence="2" id="KW-0472">Membrane</keyword>
<keyword evidence="2" id="KW-0812">Transmembrane</keyword>
<dbReference type="InterPro" id="IPR010835">
    <property type="entry name" value="DUF1439"/>
</dbReference>
<dbReference type="AlphaFoldDB" id="A0A426FR30"/>
<dbReference type="Gene3D" id="3.15.10.40">
    <property type="entry name" value="Uncharacterised protein PF07273, DUF1439"/>
    <property type="match status" value="1"/>
</dbReference>
<accession>A0A426FR30</accession>
<feature type="transmembrane region" description="Helical" evidence="2">
    <location>
        <begin position="80"/>
        <end position="99"/>
    </location>
</feature>
<dbReference type="Pfam" id="PF07273">
    <property type="entry name" value="DUF1439"/>
    <property type="match status" value="1"/>
</dbReference>
<dbReference type="Proteomes" id="UP000270261">
    <property type="component" value="Unassembled WGS sequence"/>
</dbReference>
<evidence type="ECO:0000256" key="1">
    <source>
        <dbReference type="SAM" id="MobiDB-lite"/>
    </source>
</evidence>
<proteinExistence type="predicted"/>
<feature type="region of interest" description="Disordered" evidence="1">
    <location>
        <begin position="258"/>
        <end position="366"/>
    </location>
</feature>
<sequence>MACAGRSGRDASPMASGHCQHARASQRGFCRDEQVHDTRQRWPRGDRHARNMYPACYDPGVLSVSHNAGMSFLLTRTHRLTALALASLSLLVACATTPAQAARRELRFTGPQITRQLAPSFPLKRCVFGNLGCVRLQNPVVRMQPNDQRLFLDLKVQFQPLPGQGTTSGTAQVAGIPAYDPRQGAFYLRSPELLDLSVAGLGIAEARQIASLVSGMLGDEFFSDQPLWTLDESDPRQSMARLTLRSLAVRNGTLIVTLGDDDEPVDPDSVTPHTPHNLAPDGSRRSDRSDSNNRGGSHGSGRGNGNSSGNDNDGGDDSRGSDGSNGSNGSNDARRPAPPPLRDGNEATPAPGNGPEEGDGGSPVWL</sequence>
<feature type="compositionally biased region" description="Basic and acidic residues" evidence="1">
    <location>
        <begin position="282"/>
        <end position="291"/>
    </location>
</feature>
<protein>
    <submittedName>
        <fullName evidence="3">DUF1439 domain-containing protein</fullName>
    </submittedName>
</protein>
<evidence type="ECO:0000313" key="4">
    <source>
        <dbReference type="Proteomes" id="UP000270261"/>
    </source>
</evidence>
<feature type="compositionally biased region" description="Gly residues" evidence="1">
    <location>
        <begin position="296"/>
        <end position="306"/>
    </location>
</feature>
<reference evidence="3 4" key="1">
    <citation type="submission" date="2018-11" db="EMBL/GenBank/DDBJ databases">
        <title>Genome sequencing of Lautropia sp. KCOM 2505 (= ChDC F240).</title>
        <authorList>
            <person name="Kook J.-K."/>
            <person name="Park S.-N."/>
            <person name="Lim Y.K."/>
        </authorList>
    </citation>
    <scope>NUCLEOTIDE SEQUENCE [LARGE SCALE GENOMIC DNA]</scope>
    <source>
        <strain evidence="3 4">KCOM 2505</strain>
    </source>
</reference>
<feature type="compositionally biased region" description="Low complexity" evidence="1">
    <location>
        <begin position="321"/>
        <end position="331"/>
    </location>
</feature>
<keyword evidence="2" id="KW-1133">Transmembrane helix</keyword>
<name>A0A426FR30_9BURK</name>